<dbReference type="PANTHER" id="PTHR46890:SF1">
    <property type="entry name" value="REVERSE TRANSCRIPTASE DOMAIN-CONTAINING PROTEIN"/>
    <property type="match status" value="1"/>
</dbReference>
<organism evidence="2 3">
    <name type="scientific">Vitis vinifera</name>
    <name type="common">Grape</name>
    <dbReference type="NCBI Taxonomy" id="29760"/>
    <lineage>
        <taxon>Eukaryota</taxon>
        <taxon>Viridiplantae</taxon>
        <taxon>Streptophyta</taxon>
        <taxon>Embryophyta</taxon>
        <taxon>Tracheophyta</taxon>
        <taxon>Spermatophyta</taxon>
        <taxon>Magnoliopsida</taxon>
        <taxon>eudicotyledons</taxon>
        <taxon>Gunneridae</taxon>
        <taxon>Pentapetalae</taxon>
        <taxon>rosids</taxon>
        <taxon>Vitales</taxon>
        <taxon>Vitaceae</taxon>
        <taxon>Viteae</taxon>
        <taxon>Vitis</taxon>
    </lineage>
</organism>
<reference evidence="2 3" key="1">
    <citation type="journal article" date="2018" name="PLoS Genet.">
        <title>Population sequencing reveals clonal diversity and ancestral inbreeding in the grapevine cultivar Chardonnay.</title>
        <authorList>
            <person name="Roach M.J."/>
            <person name="Johnson D.L."/>
            <person name="Bohlmann J."/>
            <person name="van Vuuren H.J."/>
            <person name="Jones S.J."/>
            <person name="Pretorius I.S."/>
            <person name="Schmidt S.A."/>
            <person name="Borneman A.R."/>
        </authorList>
    </citation>
    <scope>NUCLEOTIDE SEQUENCE [LARGE SCALE GENOMIC DNA]</scope>
    <source>
        <strain evidence="3">cv. Chardonnay</strain>
        <tissue evidence="2">Leaf</tissue>
    </source>
</reference>
<dbReference type="PANTHER" id="PTHR46890">
    <property type="entry name" value="NON-LTR RETROLELEMENT REVERSE TRANSCRIPTASE-LIKE PROTEIN-RELATED"/>
    <property type="match status" value="1"/>
</dbReference>
<feature type="compositionally biased region" description="Basic and acidic residues" evidence="1">
    <location>
        <begin position="162"/>
        <end position="171"/>
    </location>
</feature>
<dbReference type="InterPro" id="IPR052343">
    <property type="entry name" value="Retrotransposon-Effector_Assoc"/>
</dbReference>
<evidence type="ECO:0000313" key="3">
    <source>
        <dbReference type="Proteomes" id="UP000288805"/>
    </source>
</evidence>
<gene>
    <name evidence="2" type="ORF">CK203_059332</name>
</gene>
<evidence type="ECO:0000256" key="1">
    <source>
        <dbReference type="SAM" id="MobiDB-lite"/>
    </source>
</evidence>
<protein>
    <recommendedName>
        <fullName evidence="4">Reverse transcriptase domain-containing protein</fullName>
    </recommendedName>
</protein>
<proteinExistence type="predicted"/>
<name>A0A438H2A2_VITVI</name>
<dbReference type="Proteomes" id="UP000288805">
    <property type="component" value="Unassembled WGS sequence"/>
</dbReference>
<evidence type="ECO:0008006" key="4">
    <source>
        <dbReference type="Google" id="ProtNLM"/>
    </source>
</evidence>
<evidence type="ECO:0000313" key="2">
    <source>
        <dbReference type="EMBL" id="RVW78756.1"/>
    </source>
</evidence>
<accession>A0A438H2A2</accession>
<comment type="caution">
    <text evidence="2">The sequence shown here is derived from an EMBL/GenBank/DDBJ whole genome shotgun (WGS) entry which is preliminary data.</text>
</comment>
<feature type="region of interest" description="Disordered" evidence="1">
    <location>
        <begin position="148"/>
        <end position="171"/>
    </location>
</feature>
<dbReference type="AlphaFoldDB" id="A0A438H2A2"/>
<dbReference type="EMBL" id="QGNW01000291">
    <property type="protein sequence ID" value="RVW78756.1"/>
    <property type="molecule type" value="Genomic_DNA"/>
</dbReference>
<sequence>MTMGVVRSLKVRRCLEGGVMNSKGERREGGRGVVFSDNRVLQLLEMDVGFFSISCRFKNCEDGFCWSFIGDYEPTLKMDREVFWSEMGVDSGLWSDPWCVADNFNMIRFPLERSRGSKLSLAMRRFSETVLARLLSNYFIVLLDGGGDKKKSDDPLSLEEEESRKEARENYKKPNLSELSFERLEDFEVIGLEKPFIEKEVFEVLLGFSGDKAPGPNGYSMVFWQFSWEFMKIEMMIFFKDFYESSCFVRNLNSTFLVLIPKKGGPKDLRDFRPISLVGGLYKWQILDAMLIANEAIDSILNSNERVILCKLDIEKAYDHVDFPDLVNGTPSNFFQSSKGLREQSMETFYQLARWLLMWFEVISSMRVNMDKSELISVGGVENVEDLTSKFGCKVGSLLSTYLGILLGAPCKFVATWDGIEERFRKRLAMWK</sequence>